<reference evidence="11 12" key="1">
    <citation type="submission" date="2019-06" db="EMBL/GenBank/DDBJ databases">
        <title>Whole genome shotgun sequence of Flavobacterium flevense NBRC 14960.</title>
        <authorList>
            <person name="Hosoyama A."/>
            <person name="Uohara A."/>
            <person name="Ohji S."/>
            <person name="Ichikawa N."/>
        </authorList>
    </citation>
    <scope>NUCLEOTIDE SEQUENCE [LARGE SCALE GENOMIC DNA]</scope>
    <source>
        <strain evidence="11 12">NBRC 14960</strain>
    </source>
</reference>
<dbReference type="PANTHER" id="PTHR30600">
    <property type="entry name" value="CYTOCHROME C PEROXIDASE-RELATED"/>
    <property type="match status" value="1"/>
</dbReference>
<dbReference type="STRING" id="983.SAMN05443543_11025"/>
<dbReference type="InterPro" id="IPR036909">
    <property type="entry name" value="Cyt_c-like_dom_sf"/>
</dbReference>
<protein>
    <submittedName>
        <fullName evidence="11">Cytochrome-c peroxidase</fullName>
    </submittedName>
</protein>
<feature type="chain" id="PRO_5022984139" evidence="9">
    <location>
        <begin position="27"/>
        <end position="605"/>
    </location>
</feature>
<dbReference type="OrthoDB" id="9805202at2"/>
<evidence type="ECO:0000313" key="12">
    <source>
        <dbReference type="Proteomes" id="UP000316775"/>
    </source>
</evidence>
<evidence type="ECO:0000256" key="5">
    <source>
        <dbReference type="ARBA" id="ARBA00023002"/>
    </source>
</evidence>
<feature type="domain" description="Cytochrome c" evidence="10">
    <location>
        <begin position="460"/>
        <end position="600"/>
    </location>
</feature>
<dbReference type="InterPro" id="IPR051395">
    <property type="entry name" value="Cytochrome_c_Peroxidase/MauG"/>
</dbReference>
<dbReference type="GO" id="GO:0030313">
    <property type="term" value="C:cell envelope"/>
    <property type="evidence" value="ECO:0007669"/>
    <property type="project" value="UniProtKB-SubCell"/>
</dbReference>
<dbReference type="EMBL" id="BJNP01000040">
    <property type="protein sequence ID" value="GEC73335.1"/>
    <property type="molecule type" value="Genomic_DNA"/>
</dbReference>
<evidence type="ECO:0000256" key="4">
    <source>
        <dbReference type="ARBA" id="ARBA00022729"/>
    </source>
</evidence>
<keyword evidence="8" id="KW-0175">Coiled coil</keyword>
<keyword evidence="12" id="KW-1185">Reference proteome</keyword>
<evidence type="ECO:0000256" key="3">
    <source>
        <dbReference type="ARBA" id="ARBA00022723"/>
    </source>
</evidence>
<dbReference type="InterPro" id="IPR004852">
    <property type="entry name" value="Di-haem_cyt_c_peroxidsae"/>
</dbReference>
<evidence type="ECO:0000256" key="7">
    <source>
        <dbReference type="PROSITE-ProRule" id="PRU00433"/>
    </source>
</evidence>
<keyword evidence="4 9" id="KW-0732">Signal</keyword>
<evidence type="ECO:0000256" key="6">
    <source>
        <dbReference type="ARBA" id="ARBA00023004"/>
    </source>
</evidence>
<keyword evidence="11" id="KW-0575">Peroxidase</keyword>
<proteinExistence type="predicted"/>
<evidence type="ECO:0000256" key="2">
    <source>
        <dbReference type="ARBA" id="ARBA00022617"/>
    </source>
</evidence>
<comment type="subcellular location">
    <subcellularLocation>
        <location evidence="1">Cell envelope</location>
    </subcellularLocation>
</comment>
<evidence type="ECO:0000259" key="10">
    <source>
        <dbReference type="PROSITE" id="PS51007"/>
    </source>
</evidence>
<gene>
    <name evidence="11" type="ORF">FFL01_28740</name>
</gene>
<dbReference type="GO" id="GO:0009055">
    <property type="term" value="F:electron transfer activity"/>
    <property type="evidence" value="ECO:0007669"/>
    <property type="project" value="InterPro"/>
</dbReference>
<keyword evidence="5" id="KW-0560">Oxidoreductase</keyword>
<dbReference type="Gene3D" id="1.10.760.10">
    <property type="entry name" value="Cytochrome c-like domain"/>
    <property type="match status" value="2"/>
</dbReference>
<evidence type="ECO:0000313" key="11">
    <source>
        <dbReference type="EMBL" id="GEC73335.1"/>
    </source>
</evidence>
<dbReference type="GO" id="GO:0046872">
    <property type="term" value="F:metal ion binding"/>
    <property type="evidence" value="ECO:0007669"/>
    <property type="project" value="UniProtKB-KW"/>
</dbReference>
<comment type="caution">
    <text evidence="11">The sequence shown here is derived from an EMBL/GenBank/DDBJ whole genome shotgun (WGS) entry which is preliminary data.</text>
</comment>
<accession>A0A4Y4AYI2</accession>
<evidence type="ECO:0000256" key="8">
    <source>
        <dbReference type="SAM" id="Coils"/>
    </source>
</evidence>
<dbReference type="PROSITE" id="PS51257">
    <property type="entry name" value="PROKAR_LIPOPROTEIN"/>
    <property type="match status" value="1"/>
</dbReference>
<evidence type="ECO:0000256" key="1">
    <source>
        <dbReference type="ARBA" id="ARBA00004196"/>
    </source>
</evidence>
<dbReference type="PROSITE" id="PS51007">
    <property type="entry name" value="CYTC"/>
    <property type="match status" value="2"/>
</dbReference>
<feature type="coiled-coil region" evidence="8">
    <location>
        <begin position="37"/>
        <end position="64"/>
    </location>
</feature>
<dbReference type="PANTHER" id="PTHR30600:SF10">
    <property type="entry name" value="BLL6722 PROTEIN"/>
    <property type="match status" value="1"/>
</dbReference>
<dbReference type="InterPro" id="IPR009056">
    <property type="entry name" value="Cyt_c-like_dom"/>
</dbReference>
<name>A0A4Y4AYI2_9FLAO</name>
<dbReference type="GO" id="GO:0020037">
    <property type="term" value="F:heme binding"/>
    <property type="evidence" value="ECO:0007669"/>
    <property type="project" value="InterPro"/>
</dbReference>
<keyword evidence="3 7" id="KW-0479">Metal-binding</keyword>
<keyword evidence="2 7" id="KW-0349">Heme</keyword>
<feature type="signal peptide" evidence="9">
    <location>
        <begin position="1"/>
        <end position="26"/>
    </location>
</feature>
<dbReference type="AlphaFoldDB" id="A0A4Y4AYI2"/>
<dbReference type="RefSeq" id="WP_073246518.1">
    <property type="nucleotide sequence ID" value="NZ_BJNP01000040.1"/>
</dbReference>
<dbReference type="Gene3D" id="1.20.1420.20">
    <property type="entry name" value="M75 peptidase, HXXE motif"/>
    <property type="match status" value="1"/>
</dbReference>
<organism evidence="11 12">
    <name type="scientific">Flavobacterium flevense</name>
    <dbReference type="NCBI Taxonomy" id="983"/>
    <lineage>
        <taxon>Bacteria</taxon>
        <taxon>Pseudomonadati</taxon>
        <taxon>Bacteroidota</taxon>
        <taxon>Flavobacteriia</taxon>
        <taxon>Flavobacteriales</taxon>
        <taxon>Flavobacteriaceae</taxon>
        <taxon>Flavobacterium</taxon>
    </lineage>
</organism>
<dbReference type="SUPFAM" id="SSF46626">
    <property type="entry name" value="Cytochrome c"/>
    <property type="match status" value="2"/>
</dbReference>
<feature type="domain" description="Cytochrome c" evidence="10">
    <location>
        <begin position="307"/>
        <end position="441"/>
    </location>
</feature>
<dbReference type="Proteomes" id="UP000316775">
    <property type="component" value="Unassembled WGS sequence"/>
</dbReference>
<evidence type="ECO:0000256" key="9">
    <source>
        <dbReference type="SAM" id="SignalP"/>
    </source>
</evidence>
<dbReference type="GO" id="GO:0004130">
    <property type="term" value="F:cytochrome-c peroxidase activity"/>
    <property type="evidence" value="ECO:0007669"/>
    <property type="project" value="TreeGrafter"/>
</dbReference>
<sequence>MKLFKSNCTTKVILTLNLALLILLSACEKKYVEITAQQELISDIEKLNQEVVEFEKIAEKSNDSKKIQQAFKKARLSYKKIEWAVEYFTPHPARFVNGPALDELEVAENTFIPPNGFQVIEEMIFPDYRLENKADLIRTIKILNGNFKQIQQHISAITISDAHILDASKMEINRILALGITGFDSPIAFQSIPEAASSLSSIGKLISKMNFESAESVQCENEINKLVNQAIHYCDSNSDFKTFDRAHFIKNFLNPISKKLVAFQKINKIENVDRNNVVNPKAITIFDKDAFDVNAFIPSEEYAYSADKATLGKQLFYENALSDDKTRSCSSCHNPEKAFTDGLKTNQSLTGSNLNRNTPTLTYASLQNAQFWDMRQLDLEKQSLDVITNKDEMHGNVANAIQLLSKDAAYQKLFKKAFPKSEKIEEWQVQNALASYIRSLNAFDSRFDKYMRGDSDDFTAEEKLGFNLFAGKAKCATCHFIPLFNGTVPPNYQKTEQEVIGTPADKNGKKISPDLGRYIQYQMPQLKNAFKTPSLRNVAVTAPYMHNGVYTTLEEVVDFYNKGGGVGLGIAVENQTLPADPLELNEKEIKALVAFMKTLTDKAYQ</sequence>
<dbReference type="Pfam" id="PF03150">
    <property type="entry name" value="CCP_MauG"/>
    <property type="match status" value="1"/>
</dbReference>
<dbReference type="InterPro" id="IPR038352">
    <property type="entry name" value="Imelysin_sf"/>
</dbReference>
<keyword evidence="6 7" id="KW-0408">Iron</keyword>